<protein>
    <recommendedName>
        <fullName evidence="7">Protein kinase domain-containing protein</fullName>
    </recommendedName>
</protein>
<dbReference type="InterPro" id="IPR008271">
    <property type="entry name" value="Ser/Thr_kinase_AS"/>
</dbReference>
<keyword evidence="2 5" id="KW-0547">Nucleotide-binding</keyword>
<dbReference type="PROSITE" id="PS00108">
    <property type="entry name" value="PROTEIN_KINASE_ST"/>
    <property type="match status" value="1"/>
</dbReference>
<dbReference type="GO" id="GO:0005524">
    <property type="term" value="F:ATP binding"/>
    <property type="evidence" value="ECO:0007669"/>
    <property type="project" value="UniProtKB-UniRule"/>
</dbReference>
<sequence length="598" mass="67654">MGSKLPQSQRQTDIDEITGNYSMELGRGGYGVVYKGKDKDGEEIAVKVLQERTGGNHDEEFNKEFYSLLELRHPNIILLVGYCYETEKRINNFTKKFDEIIRAALCFEYAPNGNLRNYISDDDDRLDWHTRYNIIKGTCEGLHYLHHHPSGPIYHLDLKPENILLSRNMVPKIADFGMSRLFSDKTTKVTASPMGTWRYQPLEYKKGGTVSKDFDVYSLGVIIIEIVVGSETYNDIDEFSDSQEIFEFADKKWRSKLKKTETYKSLEAYCEQVKTCLEIALKCMENKRSKRPTIIDIISNLNEVESKTPKRNSVVQESRKDSGSSTQQFRSMPSTWTPDKANYKNTRMGIDRPEKLRGSTSLDSSRDNTRNIQDGSAVIRQNKTRQYFSTGGKGSSSEDSSNKLVLYVTGQGKPGTLDDCDDIRSALEVLRLRFIEKDLFDNPGNLRELKRLCGATIPTRPPALSIAGEQVIGAEDLMELHNEGKLAALLKCTPGLPPRRAKGGAKEAADKDVVVLYVTSQGKEGTLDDCSRVRLALKSARIDFVEKDLFNNRDTLRELQRLSDSARPPTLCINGENVVNTQTLLKLCDQRRIATLFK</sequence>
<evidence type="ECO:0000256" key="3">
    <source>
        <dbReference type="ARBA" id="ARBA00022777"/>
    </source>
</evidence>
<gene>
    <name evidence="9" type="primary">LOC100829930</name>
    <name evidence="8" type="ORF">BRADI_4g15030v3</name>
</gene>
<reference evidence="8 9" key="1">
    <citation type="journal article" date="2010" name="Nature">
        <title>Genome sequencing and analysis of the model grass Brachypodium distachyon.</title>
        <authorList>
            <consortium name="International Brachypodium Initiative"/>
        </authorList>
    </citation>
    <scope>NUCLEOTIDE SEQUENCE [LARGE SCALE GENOMIC DNA]</scope>
    <source>
        <strain evidence="8">Bd21</strain>
        <strain evidence="9">cv. Bd21</strain>
    </source>
</reference>
<dbReference type="OrthoDB" id="2013020at2759"/>
<proteinExistence type="predicted"/>
<evidence type="ECO:0000256" key="2">
    <source>
        <dbReference type="ARBA" id="ARBA00022741"/>
    </source>
</evidence>
<dbReference type="Pfam" id="PF00462">
    <property type="entry name" value="Glutaredoxin"/>
    <property type="match status" value="1"/>
</dbReference>
<dbReference type="SMART" id="SM00220">
    <property type="entry name" value="S_TKc"/>
    <property type="match status" value="1"/>
</dbReference>
<dbReference type="Gene3D" id="3.30.200.20">
    <property type="entry name" value="Phosphorylase Kinase, domain 1"/>
    <property type="match status" value="1"/>
</dbReference>
<dbReference type="GO" id="GO:0004672">
    <property type="term" value="F:protein kinase activity"/>
    <property type="evidence" value="ECO:0007669"/>
    <property type="project" value="InterPro"/>
</dbReference>
<dbReference type="Gramene" id="KQJ88040">
    <property type="protein sequence ID" value="KQJ88040"/>
    <property type="gene ID" value="BRADI_4g15030v3"/>
</dbReference>
<dbReference type="RefSeq" id="XP_024319402.1">
    <property type="nucleotide sequence ID" value="XM_024463634.1"/>
</dbReference>
<dbReference type="SUPFAM" id="SSF56112">
    <property type="entry name" value="Protein kinase-like (PK-like)"/>
    <property type="match status" value="1"/>
</dbReference>
<feature type="region of interest" description="Disordered" evidence="6">
    <location>
        <begin position="306"/>
        <end position="373"/>
    </location>
</feature>
<dbReference type="PROSITE" id="PS00107">
    <property type="entry name" value="PROTEIN_KINASE_ATP"/>
    <property type="match status" value="1"/>
</dbReference>
<accession>I1IKS4</accession>
<feature type="compositionally biased region" description="Polar residues" evidence="6">
    <location>
        <begin position="323"/>
        <end position="337"/>
    </location>
</feature>
<dbReference type="Gene3D" id="1.10.510.10">
    <property type="entry name" value="Transferase(Phosphotransferase) domain 1"/>
    <property type="match status" value="1"/>
</dbReference>
<dbReference type="AlphaFoldDB" id="I1IKS4"/>
<evidence type="ECO:0000256" key="5">
    <source>
        <dbReference type="PROSITE-ProRule" id="PRU10141"/>
    </source>
</evidence>
<dbReference type="PANTHER" id="PTHR45707">
    <property type="entry name" value="C2 CALCIUM/LIPID-BINDING PLANT PHOSPHORIBOSYLTRANSFERASE FAMILY PROTEIN"/>
    <property type="match status" value="1"/>
</dbReference>
<evidence type="ECO:0000313" key="8">
    <source>
        <dbReference type="EMBL" id="KQJ88040.1"/>
    </source>
</evidence>
<evidence type="ECO:0000256" key="6">
    <source>
        <dbReference type="SAM" id="MobiDB-lite"/>
    </source>
</evidence>
<reference evidence="8" key="2">
    <citation type="submission" date="2017-06" db="EMBL/GenBank/DDBJ databases">
        <title>WGS assembly of Brachypodium distachyon.</title>
        <authorList>
            <consortium name="The International Brachypodium Initiative"/>
            <person name="Lucas S."/>
            <person name="Harmon-Smith M."/>
            <person name="Lail K."/>
            <person name="Tice H."/>
            <person name="Grimwood J."/>
            <person name="Bruce D."/>
            <person name="Barry K."/>
            <person name="Shu S."/>
            <person name="Lindquist E."/>
            <person name="Wang M."/>
            <person name="Pitluck S."/>
            <person name="Vogel J.P."/>
            <person name="Garvin D.F."/>
            <person name="Mockler T.C."/>
            <person name="Schmutz J."/>
            <person name="Rokhsar D."/>
            <person name="Bevan M.W."/>
        </authorList>
    </citation>
    <scope>NUCLEOTIDE SEQUENCE</scope>
    <source>
        <strain evidence="8">Bd21</strain>
    </source>
</reference>
<dbReference type="Proteomes" id="UP000008810">
    <property type="component" value="Chromosome 4"/>
</dbReference>
<dbReference type="FunFam" id="1.10.510.10:FF:000625">
    <property type="entry name" value="Cysteine-rich receptor-like protein kinase 6"/>
    <property type="match status" value="1"/>
</dbReference>
<keyword evidence="1" id="KW-0808">Transferase</keyword>
<organism evidence="8">
    <name type="scientific">Brachypodium distachyon</name>
    <name type="common">Purple false brome</name>
    <name type="synonym">Trachynia distachya</name>
    <dbReference type="NCBI Taxonomy" id="15368"/>
    <lineage>
        <taxon>Eukaryota</taxon>
        <taxon>Viridiplantae</taxon>
        <taxon>Streptophyta</taxon>
        <taxon>Embryophyta</taxon>
        <taxon>Tracheophyta</taxon>
        <taxon>Spermatophyta</taxon>
        <taxon>Magnoliopsida</taxon>
        <taxon>Liliopsida</taxon>
        <taxon>Poales</taxon>
        <taxon>Poaceae</taxon>
        <taxon>BOP clade</taxon>
        <taxon>Pooideae</taxon>
        <taxon>Stipodae</taxon>
        <taxon>Brachypodieae</taxon>
        <taxon>Brachypodium</taxon>
    </lineage>
</organism>
<dbReference type="RefSeq" id="XP_010237599.1">
    <property type="nucleotide sequence ID" value="XM_010239297.3"/>
</dbReference>
<reference evidence="9" key="3">
    <citation type="submission" date="2018-08" db="UniProtKB">
        <authorList>
            <consortium name="EnsemblPlants"/>
        </authorList>
    </citation>
    <scope>IDENTIFICATION</scope>
    <source>
        <strain evidence="9">cv. Bd21</strain>
    </source>
</reference>
<dbReference type="Gene3D" id="3.40.30.10">
    <property type="entry name" value="Glutaredoxin"/>
    <property type="match status" value="2"/>
</dbReference>
<feature type="domain" description="Protein kinase" evidence="7">
    <location>
        <begin position="19"/>
        <end position="305"/>
    </location>
</feature>
<dbReference type="PROSITE" id="PS51354">
    <property type="entry name" value="GLUTAREDOXIN_2"/>
    <property type="match status" value="2"/>
</dbReference>
<dbReference type="SUPFAM" id="SSF52833">
    <property type="entry name" value="Thioredoxin-like"/>
    <property type="match status" value="2"/>
</dbReference>
<evidence type="ECO:0000259" key="7">
    <source>
        <dbReference type="PROSITE" id="PS50011"/>
    </source>
</evidence>
<evidence type="ECO:0000313" key="9">
    <source>
        <dbReference type="EnsemblPlants" id="KQJ88040"/>
    </source>
</evidence>
<evidence type="ECO:0000256" key="1">
    <source>
        <dbReference type="ARBA" id="ARBA00022679"/>
    </source>
</evidence>
<dbReference type="KEGG" id="bdi:100829930"/>
<dbReference type="GeneID" id="100829930"/>
<keyword evidence="3" id="KW-0418">Kinase</keyword>
<dbReference type="InterPro" id="IPR036249">
    <property type="entry name" value="Thioredoxin-like_sf"/>
</dbReference>
<feature type="binding site" evidence="5">
    <location>
        <position position="47"/>
    </location>
    <ligand>
        <name>ATP</name>
        <dbReference type="ChEBI" id="CHEBI:30616"/>
    </ligand>
</feature>
<dbReference type="InterPro" id="IPR017441">
    <property type="entry name" value="Protein_kinase_ATP_BS"/>
</dbReference>
<evidence type="ECO:0000313" key="10">
    <source>
        <dbReference type="Proteomes" id="UP000008810"/>
    </source>
</evidence>
<dbReference type="EnsemblPlants" id="KQJ88040">
    <property type="protein sequence ID" value="KQJ88040"/>
    <property type="gene ID" value="BRADI_4g15030v3"/>
</dbReference>
<dbReference type="EMBL" id="CM000883">
    <property type="protein sequence ID" value="KQJ88040.1"/>
    <property type="molecule type" value="Genomic_DNA"/>
</dbReference>
<dbReference type="Pfam" id="PF00069">
    <property type="entry name" value="Pkinase"/>
    <property type="match status" value="1"/>
</dbReference>
<keyword evidence="10" id="KW-1185">Reference proteome</keyword>
<dbReference type="HOGENOM" id="CLU_456641_0_0_1"/>
<dbReference type="InterPro" id="IPR002109">
    <property type="entry name" value="Glutaredoxin"/>
</dbReference>
<dbReference type="InterPro" id="IPR000719">
    <property type="entry name" value="Prot_kinase_dom"/>
</dbReference>
<keyword evidence="4 5" id="KW-0067">ATP-binding</keyword>
<evidence type="ECO:0000256" key="4">
    <source>
        <dbReference type="ARBA" id="ARBA00022840"/>
    </source>
</evidence>
<dbReference type="InterPro" id="IPR011009">
    <property type="entry name" value="Kinase-like_dom_sf"/>
</dbReference>
<dbReference type="PANTHER" id="PTHR45707:SF71">
    <property type="entry name" value="PROTEIN KINASE DOMAIN-CONTAINING PROTEIN"/>
    <property type="match status" value="1"/>
</dbReference>
<dbReference type="PROSITE" id="PS50011">
    <property type="entry name" value="PROTEIN_KINASE_DOM"/>
    <property type="match status" value="1"/>
</dbReference>
<name>I1IKS4_BRADI</name>
<dbReference type="eggNOG" id="ENOG502SWBZ">
    <property type="taxonomic scope" value="Eukaryota"/>
</dbReference>